<dbReference type="EMBL" id="JAQQKX010000001">
    <property type="protein sequence ID" value="MDC7682113.1"/>
    <property type="molecule type" value="Genomic_DNA"/>
</dbReference>
<accession>A0ABT5HPX0</accession>
<evidence type="ECO:0000313" key="3">
    <source>
        <dbReference type="EMBL" id="MDC7682113.1"/>
    </source>
</evidence>
<gene>
    <name evidence="3" type="ORF">PQU92_02430</name>
</gene>
<dbReference type="SUPFAM" id="SSF48403">
    <property type="entry name" value="Ankyrin repeat"/>
    <property type="match status" value="1"/>
</dbReference>
<keyword evidence="1" id="KW-0677">Repeat</keyword>
<dbReference type="Gene3D" id="1.25.40.20">
    <property type="entry name" value="Ankyrin repeat-containing domain"/>
    <property type="match status" value="2"/>
</dbReference>
<reference evidence="3 4" key="1">
    <citation type="submission" date="2023-01" db="EMBL/GenBank/DDBJ databases">
        <title>Novel species of the genus Asticcacaulis isolated from rivers.</title>
        <authorList>
            <person name="Lu H."/>
        </authorList>
    </citation>
    <scope>NUCLEOTIDE SEQUENCE [LARGE SCALE GENOMIC DNA]</scope>
    <source>
        <strain evidence="3 4">BYS171W</strain>
    </source>
</reference>
<protein>
    <recommendedName>
        <fullName evidence="5">Ankyrin repeat domain-containing protein</fullName>
    </recommendedName>
</protein>
<evidence type="ECO:0000256" key="2">
    <source>
        <dbReference type="ARBA" id="ARBA00023043"/>
    </source>
</evidence>
<comment type="caution">
    <text evidence="3">The sequence shown here is derived from an EMBL/GenBank/DDBJ whole genome shotgun (WGS) entry which is preliminary data.</text>
</comment>
<dbReference type="InterPro" id="IPR036770">
    <property type="entry name" value="Ankyrin_rpt-contain_sf"/>
</dbReference>
<proteinExistence type="predicted"/>
<keyword evidence="2" id="KW-0040">ANK repeat</keyword>
<organism evidence="3 4">
    <name type="scientific">Asticcacaulis aquaticus</name>
    <dbReference type="NCBI Taxonomy" id="2984212"/>
    <lineage>
        <taxon>Bacteria</taxon>
        <taxon>Pseudomonadati</taxon>
        <taxon>Pseudomonadota</taxon>
        <taxon>Alphaproteobacteria</taxon>
        <taxon>Caulobacterales</taxon>
        <taxon>Caulobacteraceae</taxon>
        <taxon>Asticcacaulis</taxon>
    </lineage>
</organism>
<name>A0ABT5HPX0_9CAUL</name>
<dbReference type="RefSeq" id="WP_272746617.1">
    <property type="nucleotide sequence ID" value="NZ_JAQQKX010000001.1"/>
</dbReference>
<sequence>MAKRKTLPKDFEAILASGDLAAMKAVFDKCEIDARGGYTKQTALAFACPDDLTRWLVAQGADLGAEDAYGETPLHAHAGTRAGRISTLLELGAFVNHGESGRGTPLHCAARAYKADAAAALIAAGARATVANREGQTPLDYALSRCSNINIENMVPLSEVLLAAMRDEAKPPASFLNRLLGGAKTVAVMSPERQAEVTRIGQDFEFSRSAFNPESVDAVSAALDKLYAIFDVTPVPRRAMYDGKTPIKVTAKAWSDQHDELWALLVPPQGAAMTQQGEAIRVSGRLHRELEGNGGVNWDSDFKAMADMLTQIFANGQALPAGELEEARALTAAVKRKGGDTARLCQLAVEWVRRNPSPLTMPDAPYSR</sequence>
<keyword evidence="4" id="KW-1185">Reference proteome</keyword>
<evidence type="ECO:0000313" key="4">
    <source>
        <dbReference type="Proteomes" id="UP001214854"/>
    </source>
</evidence>
<evidence type="ECO:0000256" key="1">
    <source>
        <dbReference type="ARBA" id="ARBA00022737"/>
    </source>
</evidence>
<evidence type="ECO:0008006" key="5">
    <source>
        <dbReference type="Google" id="ProtNLM"/>
    </source>
</evidence>
<dbReference type="PANTHER" id="PTHR24171">
    <property type="entry name" value="ANKYRIN REPEAT DOMAIN-CONTAINING PROTEIN 39-RELATED"/>
    <property type="match status" value="1"/>
</dbReference>
<dbReference type="Proteomes" id="UP001214854">
    <property type="component" value="Unassembled WGS sequence"/>
</dbReference>